<dbReference type="OrthoDB" id="240216at2759"/>
<dbReference type="AlphaFoldDB" id="A0A813M6R5"/>
<dbReference type="PANTHER" id="PTHR22589">
    <property type="entry name" value="CARNITINE O-ACYLTRANSFERASE"/>
    <property type="match status" value="1"/>
</dbReference>
<evidence type="ECO:0000256" key="4">
    <source>
        <dbReference type="PIRSR" id="PIRSR600542-1"/>
    </source>
</evidence>
<dbReference type="Pfam" id="PF00755">
    <property type="entry name" value="Carn_acyltransf"/>
    <property type="match status" value="1"/>
</dbReference>
<dbReference type="Gene3D" id="3.30.559.10">
    <property type="entry name" value="Chloramphenicol acetyltransferase-like domain"/>
    <property type="match status" value="1"/>
</dbReference>
<reference evidence="7" key="1">
    <citation type="submission" date="2021-02" db="EMBL/GenBank/DDBJ databases">
        <authorList>
            <person name="Nowell W R."/>
        </authorList>
    </citation>
    <scope>NUCLEOTIDE SEQUENCE</scope>
    <source>
        <strain evidence="7">Ploen Becks lab</strain>
    </source>
</reference>
<name>A0A813M6R5_9BILA</name>
<comment type="similarity">
    <text evidence="1 5">Belongs to the carnitine/choline acetyltransferase family.</text>
</comment>
<sequence length="627" mass="72907">MSQIDNKETNSLKNQTFYFDNQLPSLPVPNLDKTLKKYLDSVQPFLTEIEFLETCKKIENFRNGIGKHLHFKLLERARHERNWLEKWWLDWAYLEWREPLSPFINTSGCVVGSELPNEILLKAKQMNINVQAAQVAFCSYFMNVFFEELRNETFPVQKSRSTYFSMDQFRKFYNTCRIPLENKDELHNHFKTVKEGECPTHLIVMYRNRFFKVDIYDKDSRLLTITELYHQFKSIFDNYNLKPLGVGIGALTADKRDDWARNRQHLINLSPKNLSSLENIEKSLYLINFEELDAQNIDEIINVSLLQNPKNRYFDKSYELIVTKSGMIGSNVEHTPFDGMVSTTVIAYTLEKTKKLGKDLISIESFGNRGRLIEPEELEFIYDEKIQKEILKSASLFENTCALLECKNLILANCSREKLKSYRVNPDTFTQMCMQLAYYQLHKKPAPTYETATTRAYYHGRTETVRSCTNEAIEFCKQMCNDDKSTRLNDFELLKLFKKACEKHDTLMNEARDNQGCDRHLLGLMLISKELKLELPEIYTDPAWKKSGGGGNFLISSSCVGYNNVVGTCCPFGLNGYTMIYCFSNQGLCFSLTRFKNSTETNMESMINSLKSATLKVQHLFEMSPKI</sequence>
<dbReference type="InterPro" id="IPR023213">
    <property type="entry name" value="CAT-like_dom_sf"/>
</dbReference>
<keyword evidence="3 5" id="KW-0012">Acyltransferase</keyword>
<keyword evidence="8" id="KW-1185">Reference proteome</keyword>
<feature type="active site" description="Proton acceptor" evidence="4">
    <location>
        <position position="334"/>
    </location>
</feature>
<dbReference type="PANTHER" id="PTHR22589:SF67">
    <property type="entry name" value="PEROXISOMAL CARNITINE O-OCTANOYLTRANSFERASE"/>
    <property type="match status" value="1"/>
</dbReference>
<dbReference type="GO" id="GO:0005777">
    <property type="term" value="C:peroxisome"/>
    <property type="evidence" value="ECO:0007669"/>
    <property type="project" value="TreeGrafter"/>
</dbReference>
<evidence type="ECO:0000256" key="3">
    <source>
        <dbReference type="ARBA" id="ARBA00023315"/>
    </source>
</evidence>
<feature type="domain" description="Choline/carnitine acyltransferase" evidence="6">
    <location>
        <begin position="26"/>
        <end position="611"/>
    </location>
</feature>
<dbReference type="Gene3D" id="3.30.559.70">
    <property type="entry name" value="Choline/Carnitine o-acyltransferase, domain 2"/>
    <property type="match status" value="1"/>
</dbReference>
<evidence type="ECO:0000256" key="2">
    <source>
        <dbReference type="ARBA" id="ARBA00022679"/>
    </source>
</evidence>
<evidence type="ECO:0000313" key="8">
    <source>
        <dbReference type="Proteomes" id="UP000663879"/>
    </source>
</evidence>
<evidence type="ECO:0000313" key="7">
    <source>
        <dbReference type="EMBL" id="CAF0706682.1"/>
    </source>
</evidence>
<dbReference type="Proteomes" id="UP000663879">
    <property type="component" value="Unassembled WGS sequence"/>
</dbReference>
<dbReference type="InterPro" id="IPR042231">
    <property type="entry name" value="Cho/carn_acyl_trans_2"/>
</dbReference>
<protein>
    <recommendedName>
        <fullName evidence="6">Choline/carnitine acyltransferase domain-containing protein</fullName>
    </recommendedName>
</protein>
<evidence type="ECO:0000259" key="6">
    <source>
        <dbReference type="Pfam" id="PF00755"/>
    </source>
</evidence>
<accession>A0A813M6R5</accession>
<dbReference type="InterPro" id="IPR000542">
    <property type="entry name" value="Carn_acyl_trans"/>
</dbReference>
<evidence type="ECO:0000256" key="5">
    <source>
        <dbReference type="RuleBase" id="RU003801"/>
    </source>
</evidence>
<proteinExistence type="inferred from homology"/>
<comment type="caution">
    <text evidence="7">The sequence shown here is derived from an EMBL/GenBank/DDBJ whole genome shotgun (WGS) entry which is preliminary data.</text>
</comment>
<dbReference type="InterPro" id="IPR039551">
    <property type="entry name" value="Cho/carn_acyl_trans"/>
</dbReference>
<gene>
    <name evidence="7" type="ORF">OXX778_LOCUS404</name>
</gene>
<dbReference type="EMBL" id="CAJNOC010000019">
    <property type="protein sequence ID" value="CAF0706682.1"/>
    <property type="molecule type" value="Genomic_DNA"/>
</dbReference>
<dbReference type="PROSITE" id="PS00440">
    <property type="entry name" value="ACYLTRANSF_C_2"/>
    <property type="match status" value="1"/>
</dbReference>
<dbReference type="GO" id="GO:0008458">
    <property type="term" value="F:carnitine O-octanoyltransferase activity"/>
    <property type="evidence" value="ECO:0007669"/>
    <property type="project" value="TreeGrafter"/>
</dbReference>
<organism evidence="7 8">
    <name type="scientific">Brachionus calyciflorus</name>
    <dbReference type="NCBI Taxonomy" id="104777"/>
    <lineage>
        <taxon>Eukaryota</taxon>
        <taxon>Metazoa</taxon>
        <taxon>Spiralia</taxon>
        <taxon>Gnathifera</taxon>
        <taxon>Rotifera</taxon>
        <taxon>Eurotatoria</taxon>
        <taxon>Monogononta</taxon>
        <taxon>Pseudotrocha</taxon>
        <taxon>Ploima</taxon>
        <taxon>Brachionidae</taxon>
        <taxon>Brachionus</taxon>
    </lineage>
</organism>
<evidence type="ECO:0000256" key="1">
    <source>
        <dbReference type="ARBA" id="ARBA00005232"/>
    </source>
</evidence>
<dbReference type="SUPFAM" id="SSF52777">
    <property type="entry name" value="CoA-dependent acyltransferases"/>
    <property type="match status" value="2"/>
</dbReference>
<keyword evidence="2 5" id="KW-0808">Transferase</keyword>